<dbReference type="STRING" id="1173584.SAMN05444851_1203"/>
<reference evidence="1 2" key="1">
    <citation type="submission" date="2016-10" db="EMBL/GenBank/DDBJ databases">
        <authorList>
            <person name="de Groot N.N."/>
        </authorList>
    </citation>
    <scope>NUCLEOTIDE SEQUENCE [LARGE SCALE GENOMIC DNA]</scope>
    <source>
        <strain evidence="1 2">DSM 29439</strain>
    </source>
</reference>
<gene>
    <name evidence="1" type="ORF">SAMN05444851_1203</name>
</gene>
<dbReference type="OrthoDB" id="7659348at2"/>
<evidence type="ECO:0000313" key="1">
    <source>
        <dbReference type="EMBL" id="SEW06930.1"/>
    </source>
</evidence>
<evidence type="ECO:0000313" key="2">
    <source>
        <dbReference type="Proteomes" id="UP000199650"/>
    </source>
</evidence>
<keyword evidence="2" id="KW-1185">Reference proteome</keyword>
<dbReference type="RefSeq" id="WP_143064291.1">
    <property type="nucleotide sequence ID" value="NZ_FOJB01000001.1"/>
</dbReference>
<organism evidence="1 2">
    <name type="scientific">Aliiroseovarius sediminilitoris</name>
    <dbReference type="NCBI Taxonomy" id="1173584"/>
    <lineage>
        <taxon>Bacteria</taxon>
        <taxon>Pseudomonadati</taxon>
        <taxon>Pseudomonadota</taxon>
        <taxon>Alphaproteobacteria</taxon>
        <taxon>Rhodobacterales</taxon>
        <taxon>Paracoccaceae</taxon>
        <taxon>Aliiroseovarius</taxon>
    </lineage>
</organism>
<sequence>MSDEWIIDVLTDLKAYAVKNGLNVTADQLDDARLIAMTEIASASRQETENAREYEKPVGRPCLYVAGGELA</sequence>
<proteinExistence type="predicted"/>
<name>A0A1I0NZB5_9RHOB</name>
<accession>A0A1I0NZB5</accession>
<dbReference type="Proteomes" id="UP000199650">
    <property type="component" value="Unassembled WGS sequence"/>
</dbReference>
<dbReference type="AlphaFoldDB" id="A0A1I0NZB5"/>
<dbReference type="EMBL" id="FOJB01000001">
    <property type="protein sequence ID" value="SEW06930.1"/>
    <property type="molecule type" value="Genomic_DNA"/>
</dbReference>
<protein>
    <submittedName>
        <fullName evidence="1">Uncharacterized protein</fullName>
    </submittedName>
</protein>